<name>A0ABP6D1G8_9ACTN</name>
<reference evidence="3" key="1">
    <citation type="journal article" date="2019" name="Int. J. Syst. Evol. Microbiol.">
        <title>The Global Catalogue of Microorganisms (GCM) 10K type strain sequencing project: providing services to taxonomists for standard genome sequencing and annotation.</title>
        <authorList>
            <consortium name="The Broad Institute Genomics Platform"/>
            <consortium name="The Broad Institute Genome Sequencing Center for Infectious Disease"/>
            <person name="Wu L."/>
            <person name="Ma J."/>
        </authorList>
    </citation>
    <scope>NUCLEOTIDE SEQUENCE [LARGE SCALE GENOMIC DNA]</scope>
    <source>
        <strain evidence="3">JCM 16373</strain>
    </source>
</reference>
<keyword evidence="2" id="KW-0067">ATP-binding</keyword>
<dbReference type="Gene3D" id="3.40.50.300">
    <property type="entry name" value="P-loop containing nucleotide triphosphate hydrolases"/>
    <property type="match status" value="1"/>
</dbReference>
<evidence type="ECO:0000313" key="3">
    <source>
        <dbReference type="Proteomes" id="UP001501447"/>
    </source>
</evidence>
<comment type="caution">
    <text evidence="2">The sequence shown here is derived from an EMBL/GenBank/DDBJ whole genome shotgun (WGS) entry which is preliminary data.</text>
</comment>
<dbReference type="InterPro" id="IPR003959">
    <property type="entry name" value="ATPase_AAA_core"/>
</dbReference>
<dbReference type="RefSeq" id="WP_344569845.1">
    <property type="nucleotide sequence ID" value="NZ_BAAARJ010000022.1"/>
</dbReference>
<gene>
    <name evidence="2" type="ORF">GCM10009863_56760</name>
</gene>
<keyword evidence="2" id="KW-0547">Nucleotide-binding</keyword>
<protein>
    <submittedName>
        <fullName evidence="2">ATP-binding protein</fullName>
    </submittedName>
</protein>
<dbReference type="GO" id="GO:0005524">
    <property type="term" value="F:ATP binding"/>
    <property type="evidence" value="ECO:0007669"/>
    <property type="project" value="UniProtKB-KW"/>
</dbReference>
<keyword evidence="3" id="KW-1185">Reference proteome</keyword>
<sequence>MLLKFRVANFRSLRDEQTLAFVPPPDEPSTMTRDLELSDGKALSVFPVLGIFGANASGKSNVLVALREMRKAVLTSYSSWTAHERLPREPFALDPKFAADSTFYEVDFVLADTGVRWTYGFELGDRRIESEWLHAYPKGRRQVWYDRDAARDRVFEFPGGRLRDRARLAETTRPDALLLTRAANDNHPQLTPVFAWFQQNLWDITPETEHRQREAYTAERLLEAHNRERIEELLRVADLGISGARVERKPGEQPRVQLMHGTQGGESFAIDWARESFGTRSWFALIGPILLALDKGAVLLVDELESSLHPKMAAEVVRLFQTPSMNTSGAQLLFTSHDASLLSLPRGGRLLDPGQIWLTEKDRGGGTELYPVADVDPGEEEDLTDSYLAGAFGGVPRLPAGKIGRSLRMTEEIQNAMEREAMGAGNS</sequence>
<dbReference type="SUPFAM" id="SSF52540">
    <property type="entry name" value="P-loop containing nucleoside triphosphate hydrolases"/>
    <property type="match status" value="1"/>
</dbReference>
<dbReference type="EMBL" id="BAAARJ010000022">
    <property type="protein sequence ID" value="GAA2633280.1"/>
    <property type="molecule type" value="Genomic_DNA"/>
</dbReference>
<dbReference type="Proteomes" id="UP001501447">
    <property type="component" value="Unassembled WGS sequence"/>
</dbReference>
<evidence type="ECO:0000313" key="2">
    <source>
        <dbReference type="EMBL" id="GAA2633280.1"/>
    </source>
</evidence>
<organism evidence="2 3">
    <name type="scientific">Streptomyces axinellae</name>
    <dbReference type="NCBI Taxonomy" id="552788"/>
    <lineage>
        <taxon>Bacteria</taxon>
        <taxon>Bacillati</taxon>
        <taxon>Actinomycetota</taxon>
        <taxon>Actinomycetes</taxon>
        <taxon>Kitasatosporales</taxon>
        <taxon>Streptomycetaceae</taxon>
        <taxon>Streptomyces</taxon>
    </lineage>
</organism>
<dbReference type="Pfam" id="PF13304">
    <property type="entry name" value="AAA_21"/>
    <property type="match status" value="1"/>
</dbReference>
<proteinExistence type="predicted"/>
<dbReference type="PANTHER" id="PTHR40396:SF1">
    <property type="entry name" value="ATPASE AAA-TYPE CORE DOMAIN-CONTAINING PROTEIN"/>
    <property type="match status" value="1"/>
</dbReference>
<evidence type="ECO:0000259" key="1">
    <source>
        <dbReference type="Pfam" id="PF13304"/>
    </source>
</evidence>
<dbReference type="PANTHER" id="PTHR40396">
    <property type="entry name" value="ATPASE-LIKE PROTEIN"/>
    <property type="match status" value="1"/>
</dbReference>
<accession>A0ABP6D1G8</accession>
<feature type="domain" description="ATPase AAA-type core" evidence="1">
    <location>
        <begin position="49"/>
        <end position="343"/>
    </location>
</feature>
<dbReference type="InterPro" id="IPR027417">
    <property type="entry name" value="P-loop_NTPase"/>
</dbReference>